<dbReference type="PANTHER" id="PTHR43222">
    <property type="entry name" value="NUDIX HYDROLASE 23"/>
    <property type="match status" value="1"/>
</dbReference>
<dbReference type="PRINTS" id="PR00502">
    <property type="entry name" value="NUDIXFAMILY"/>
</dbReference>
<dbReference type="Proteomes" id="UP001500655">
    <property type="component" value="Unassembled WGS sequence"/>
</dbReference>
<dbReference type="PROSITE" id="PS00893">
    <property type="entry name" value="NUDIX_BOX"/>
    <property type="match status" value="1"/>
</dbReference>
<dbReference type="SUPFAM" id="SSF55811">
    <property type="entry name" value="Nudix"/>
    <property type="match status" value="1"/>
</dbReference>
<dbReference type="InterPro" id="IPR020476">
    <property type="entry name" value="Nudix_hydrolase"/>
</dbReference>
<dbReference type="InterPro" id="IPR000086">
    <property type="entry name" value="NUDIX_hydrolase_dom"/>
</dbReference>
<evidence type="ECO:0000313" key="8">
    <source>
        <dbReference type="Proteomes" id="UP001500655"/>
    </source>
</evidence>
<dbReference type="Pfam" id="PF00293">
    <property type="entry name" value="NUDIX"/>
    <property type="match status" value="1"/>
</dbReference>
<evidence type="ECO:0000256" key="1">
    <source>
        <dbReference type="ARBA" id="ARBA00001946"/>
    </source>
</evidence>
<keyword evidence="3 5" id="KW-0378">Hydrolase</keyword>
<comment type="caution">
    <text evidence="7">The sequence shown here is derived from an EMBL/GenBank/DDBJ whole genome shotgun (WGS) entry which is preliminary data.</text>
</comment>
<reference evidence="8" key="1">
    <citation type="journal article" date="2019" name="Int. J. Syst. Evol. Microbiol.">
        <title>The Global Catalogue of Microorganisms (GCM) 10K type strain sequencing project: providing services to taxonomists for standard genome sequencing and annotation.</title>
        <authorList>
            <consortium name="The Broad Institute Genomics Platform"/>
            <consortium name="The Broad Institute Genome Sequencing Center for Infectious Disease"/>
            <person name="Wu L."/>
            <person name="Ma J."/>
        </authorList>
    </citation>
    <scope>NUCLEOTIDE SEQUENCE [LARGE SCALE GENOMIC DNA]</scope>
    <source>
        <strain evidence="8">JCM 13249</strain>
    </source>
</reference>
<name>A0ABP4WZ22_9ACTN</name>
<dbReference type="Gene3D" id="3.90.79.10">
    <property type="entry name" value="Nucleoside Triphosphate Pyrophosphohydrolase"/>
    <property type="match status" value="1"/>
</dbReference>
<evidence type="ECO:0000256" key="3">
    <source>
        <dbReference type="ARBA" id="ARBA00022801"/>
    </source>
</evidence>
<gene>
    <name evidence="7" type="ORF">GCM10009681_35540</name>
</gene>
<accession>A0ABP4WZ22</accession>
<protein>
    <submittedName>
        <fullName evidence="7">NUDIX domain-containing protein</fullName>
    </submittedName>
</protein>
<evidence type="ECO:0000256" key="5">
    <source>
        <dbReference type="RuleBase" id="RU003476"/>
    </source>
</evidence>
<keyword evidence="8" id="KW-1185">Reference proteome</keyword>
<dbReference type="EMBL" id="BAAALS010000016">
    <property type="protein sequence ID" value="GAA1761245.1"/>
    <property type="molecule type" value="Genomic_DNA"/>
</dbReference>
<evidence type="ECO:0000256" key="4">
    <source>
        <dbReference type="ARBA" id="ARBA00022842"/>
    </source>
</evidence>
<evidence type="ECO:0000256" key="2">
    <source>
        <dbReference type="ARBA" id="ARBA00005582"/>
    </source>
</evidence>
<comment type="similarity">
    <text evidence="2 5">Belongs to the Nudix hydrolase family.</text>
</comment>
<evidence type="ECO:0000313" key="7">
    <source>
        <dbReference type="EMBL" id="GAA1761245.1"/>
    </source>
</evidence>
<comment type="cofactor">
    <cofactor evidence="1">
        <name>Mg(2+)</name>
        <dbReference type="ChEBI" id="CHEBI:18420"/>
    </cofactor>
</comment>
<feature type="domain" description="Nudix hydrolase" evidence="6">
    <location>
        <begin position="44"/>
        <end position="175"/>
    </location>
</feature>
<proteinExistence type="inferred from homology"/>
<dbReference type="InterPro" id="IPR015797">
    <property type="entry name" value="NUDIX_hydrolase-like_dom_sf"/>
</dbReference>
<dbReference type="PANTHER" id="PTHR43222:SF12">
    <property type="entry name" value="NUDIX HYDROLASE"/>
    <property type="match status" value="1"/>
</dbReference>
<dbReference type="PROSITE" id="PS51462">
    <property type="entry name" value="NUDIX"/>
    <property type="match status" value="1"/>
</dbReference>
<keyword evidence="4" id="KW-0460">Magnesium</keyword>
<evidence type="ECO:0000259" key="6">
    <source>
        <dbReference type="PROSITE" id="PS51462"/>
    </source>
</evidence>
<organism evidence="7 8">
    <name type="scientific">Luedemannella helvata</name>
    <dbReference type="NCBI Taxonomy" id="349315"/>
    <lineage>
        <taxon>Bacteria</taxon>
        <taxon>Bacillati</taxon>
        <taxon>Actinomycetota</taxon>
        <taxon>Actinomycetes</taxon>
        <taxon>Micromonosporales</taxon>
        <taxon>Micromonosporaceae</taxon>
        <taxon>Luedemannella</taxon>
    </lineage>
</organism>
<sequence>MLARSGYGDGMQHSHCSYCGTAYAPDSPWPRTCPGCGETTWSNPLPVAVVLQPVSYPDGVVGVVAVRRDIEPFRGQLALPGGFIETGESWQQAAVRELREETGLEASAEDVRLFEVHSSFNGRTLLVFGVLPARPAAGLPESAPTEEATEWVVLTSAQELAFPTHTETMADFFTSHLASA</sequence>
<dbReference type="InterPro" id="IPR020084">
    <property type="entry name" value="NUDIX_hydrolase_CS"/>
</dbReference>